<dbReference type="InterPro" id="IPR000719">
    <property type="entry name" value="Prot_kinase_dom"/>
</dbReference>
<evidence type="ECO:0000256" key="1">
    <source>
        <dbReference type="ARBA" id="ARBA00012513"/>
    </source>
</evidence>
<dbReference type="SMART" id="SM00220">
    <property type="entry name" value="S_TKc"/>
    <property type="match status" value="1"/>
</dbReference>
<dbReference type="SUPFAM" id="SSF56112">
    <property type="entry name" value="Protein kinase-like (PK-like)"/>
    <property type="match status" value="1"/>
</dbReference>
<evidence type="ECO:0000256" key="5">
    <source>
        <dbReference type="ARBA" id="ARBA00022777"/>
    </source>
</evidence>
<dbReference type="Pfam" id="PF00069">
    <property type="entry name" value="Pkinase"/>
    <property type="match status" value="1"/>
</dbReference>
<evidence type="ECO:0000256" key="8">
    <source>
        <dbReference type="ARBA" id="ARBA00048679"/>
    </source>
</evidence>
<dbReference type="EC" id="2.7.11.1" evidence="1"/>
<dbReference type="CDD" id="cd13983">
    <property type="entry name" value="STKc_WNK"/>
    <property type="match status" value="1"/>
</dbReference>
<dbReference type="GeneID" id="120278101"/>
<keyword evidence="5 11" id="KW-0418">Kinase</keyword>
<evidence type="ECO:0000313" key="11">
    <source>
        <dbReference type="RefSeq" id="XP_039140945.1"/>
    </source>
</evidence>
<dbReference type="FunFam" id="1.10.510.10:FF:000046">
    <property type="entry name" value="probable serine/threonine-protein kinase WNK9"/>
    <property type="match status" value="1"/>
</dbReference>
<dbReference type="Gene3D" id="3.10.20.90">
    <property type="entry name" value="Phosphatidylinositol 3-kinase Catalytic Subunit, Chain A, domain 1"/>
    <property type="match status" value="1"/>
</dbReference>
<gene>
    <name evidence="11" type="primary">LOC120278101</name>
</gene>
<evidence type="ECO:0000259" key="9">
    <source>
        <dbReference type="PROSITE" id="PS50011"/>
    </source>
</evidence>
<dbReference type="GO" id="GO:0004674">
    <property type="term" value="F:protein serine/threonine kinase activity"/>
    <property type="evidence" value="ECO:0007669"/>
    <property type="project" value="UniProtKB-KW"/>
</dbReference>
<dbReference type="PANTHER" id="PTHR13902">
    <property type="entry name" value="SERINE/THREONINE-PROTEIN KINASE WNK WITH NO LYSINE -RELATED"/>
    <property type="match status" value="1"/>
</dbReference>
<proteinExistence type="predicted"/>
<evidence type="ECO:0000256" key="2">
    <source>
        <dbReference type="ARBA" id="ARBA00022527"/>
    </source>
</evidence>
<dbReference type="Gene3D" id="1.10.510.10">
    <property type="entry name" value="Transferase(Phosphotransferase) domain 1"/>
    <property type="match status" value="1"/>
</dbReference>
<comment type="catalytic activity">
    <reaction evidence="7">
        <text>L-threonyl-[protein] + ATP = O-phospho-L-threonyl-[protein] + ADP + H(+)</text>
        <dbReference type="Rhea" id="RHEA:46608"/>
        <dbReference type="Rhea" id="RHEA-COMP:11060"/>
        <dbReference type="Rhea" id="RHEA-COMP:11605"/>
        <dbReference type="ChEBI" id="CHEBI:15378"/>
        <dbReference type="ChEBI" id="CHEBI:30013"/>
        <dbReference type="ChEBI" id="CHEBI:30616"/>
        <dbReference type="ChEBI" id="CHEBI:61977"/>
        <dbReference type="ChEBI" id="CHEBI:456216"/>
        <dbReference type="EC" id="2.7.11.1"/>
    </reaction>
</comment>
<evidence type="ECO:0000256" key="6">
    <source>
        <dbReference type="ARBA" id="ARBA00022840"/>
    </source>
</evidence>
<dbReference type="InterPro" id="IPR008271">
    <property type="entry name" value="Ser/Thr_kinase_AS"/>
</dbReference>
<dbReference type="Pfam" id="PF12202">
    <property type="entry name" value="OSR1_C"/>
    <property type="match status" value="1"/>
</dbReference>
<comment type="catalytic activity">
    <reaction evidence="8">
        <text>L-seryl-[protein] + ATP = O-phospho-L-seryl-[protein] + ADP + H(+)</text>
        <dbReference type="Rhea" id="RHEA:17989"/>
        <dbReference type="Rhea" id="RHEA-COMP:9863"/>
        <dbReference type="Rhea" id="RHEA-COMP:11604"/>
        <dbReference type="ChEBI" id="CHEBI:15378"/>
        <dbReference type="ChEBI" id="CHEBI:29999"/>
        <dbReference type="ChEBI" id="CHEBI:30616"/>
        <dbReference type="ChEBI" id="CHEBI:83421"/>
        <dbReference type="ChEBI" id="CHEBI:456216"/>
        <dbReference type="EC" id="2.7.11.1"/>
    </reaction>
</comment>
<keyword evidence="2" id="KW-0723">Serine/threonine-protein kinase</keyword>
<evidence type="ECO:0000256" key="3">
    <source>
        <dbReference type="ARBA" id="ARBA00022679"/>
    </source>
</evidence>
<dbReference type="InterPro" id="IPR024678">
    <property type="entry name" value="Kinase_OSR1/WNK_CCT"/>
</dbReference>
<dbReference type="PROSITE" id="PS50011">
    <property type="entry name" value="PROTEIN_KINASE_DOM"/>
    <property type="match status" value="1"/>
</dbReference>
<feature type="domain" description="Protein kinase" evidence="9">
    <location>
        <begin position="23"/>
        <end position="280"/>
    </location>
</feature>
<evidence type="ECO:0000256" key="7">
    <source>
        <dbReference type="ARBA" id="ARBA00047899"/>
    </source>
</evidence>
<evidence type="ECO:0000256" key="4">
    <source>
        <dbReference type="ARBA" id="ARBA00022741"/>
    </source>
</evidence>
<dbReference type="AlphaFoldDB" id="A0AB40CQY3"/>
<reference evidence="11" key="1">
    <citation type="submission" date="2025-08" db="UniProtKB">
        <authorList>
            <consortium name="RefSeq"/>
        </authorList>
    </citation>
    <scope>IDENTIFICATION</scope>
</reference>
<keyword evidence="4" id="KW-0547">Nucleotide-binding</keyword>
<evidence type="ECO:0000313" key="10">
    <source>
        <dbReference type="Proteomes" id="UP001515500"/>
    </source>
</evidence>
<dbReference type="RefSeq" id="XP_039140945.1">
    <property type="nucleotide sequence ID" value="XM_039285011.1"/>
</dbReference>
<accession>A0AB40CQY3</accession>
<dbReference type="InterPro" id="IPR050588">
    <property type="entry name" value="WNK_Ser-Thr_kinase"/>
</dbReference>
<organism evidence="10 11">
    <name type="scientific">Dioscorea cayennensis subsp. rotundata</name>
    <name type="common">White Guinea yam</name>
    <name type="synonym">Dioscorea rotundata</name>
    <dbReference type="NCBI Taxonomy" id="55577"/>
    <lineage>
        <taxon>Eukaryota</taxon>
        <taxon>Viridiplantae</taxon>
        <taxon>Streptophyta</taxon>
        <taxon>Embryophyta</taxon>
        <taxon>Tracheophyta</taxon>
        <taxon>Spermatophyta</taxon>
        <taxon>Magnoliopsida</taxon>
        <taxon>Liliopsida</taxon>
        <taxon>Dioscoreales</taxon>
        <taxon>Dioscoreaceae</taxon>
        <taxon>Dioscorea</taxon>
    </lineage>
</organism>
<keyword evidence="3" id="KW-0808">Transferase</keyword>
<sequence length="545" mass="61870">MVVRIMDENSTEFVELDPTGRYGRYSEVLGKGSSKTVYRAFDEYEGIEVAWNQVKLSHFLQSPDDLERLYCEIHLLKTLKHKSIMKFFTSWVDVSKGNINFVTEMFTSGTLRQFRQKHKRVNIRAVKHWCRQILNGLLYLHSHDPPIIHRDLKCDNIFINGNQGEVKIGDLGLAAVLRKSHAVHCVGTPEFMAPEVYEEEYNELVDIYSFGMCLLEMVTFEYPYSECTHPAQIYKKVVSGTKPESLYRVKDVEVREFIEKCLVSASHRLSARELLNDPFLENEVCVNGGDVFQMTSIVRPPLNDFLRSDCSLIENGFQYGTEYELDDVETFGINLFSGQEDEPFVNVDITIKGRMKDDGSIFLRLKVADKEGKVRNIYFLFDIENDTALSVAMEMVAELGITEHDVTRIAEMIDGEVSCLVPGWKPGPGIEETSRPSCCTSLCINSQCAGVHGRFEEITYQVEDSNNFVTAHSLSTDSQTSSKSCSENLNESLKAMFSQFSSEITENHCENSSEAMFTAKSFYAKSLLPISHMRTRSLPVNAINV</sequence>
<dbReference type="InterPro" id="IPR011009">
    <property type="entry name" value="Kinase-like_dom_sf"/>
</dbReference>
<protein>
    <recommendedName>
        <fullName evidence="1">non-specific serine/threonine protein kinase</fullName>
        <ecNumber evidence="1">2.7.11.1</ecNumber>
    </recommendedName>
</protein>
<keyword evidence="6" id="KW-0067">ATP-binding</keyword>
<dbReference type="PROSITE" id="PS00108">
    <property type="entry name" value="PROTEIN_KINASE_ST"/>
    <property type="match status" value="1"/>
</dbReference>
<name>A0AB40CQY3_DIOCR</name>
<dbReference type="Gene3D" id="3.30.200.20">
    <property type="entry name" value="Phosphorylase Kinase, domain 1"/>
    <property type="match status" value="1"/>
</dbReference>
<dbReference type="GO" id="GO:0005524">
    <property type="term" value="F:ATP binding"/>
    <property type="evidence" value="ECO:0007669"/>
    <property type="project" value="UniProtKB-KW"/>
</dbReference>
<dbReference type="FunFam" id="3.30.200.20:FF:000075">
    <property type="entry name" value="Probable serine/threonine-protein kinase WNK1"/>
    <property type="match status" value="1"/>
</dbReference>
<keyword evidence="10" id="KW-1185">Reference proteome</keyword>
<dbReference type="Proteomes" id="UP001515500">
    <property type="component" value="Chromosome 15"/>
</dbReference>